<dbReference type="PANTHER" id="PTHR47356:SF2">
    <property type="entry name" value="FAD-BINDING DOMAIN-CONTAINING PROTEIN-RELATED"/>
    <property type="match status" value="1"/>
</dbReference>
<dbReference type="InterPro" id="IPR002938">
    <property type="entry name" value="FAD-bd"/>
</dbReference>
<dbReference type="PANTHER" id="PTHR47356">
    <property type="entry name" value="FAD-DEPENDENT MONOOXYGENASE ASQG-RELATED"/>
    <property type="match status" value="1"/>
</dbReference>
<name>A0A3D8S205_9HELO</name>
<proteinExistence type="inferred from homology"/>
<gene>
    <name evidence="7" type="ORF">BP6252_04947</name>
</gene>
<dbReference type="AlphaFoldDB" id="A0A3D8S205"/>
<evidence type="ECO:0000256" key="2">
    <source>
        <dbReference type="ARBA" id="ARBA00022630"/>
    </source>
</evidence>
<sequence>MSSSNSTGKRPFRVVLVGAGVAGLVLSNALQRAGIDHVVLEKHKEIVWPSGASIGIWPNGARLLDQLGCLEAVQNACAEMTAFYTRDPDGKAVSNSQLFDEIVERHGCRFLLLERQEFLKHLYECLPSKSPIKTGCAVSGISESPEGVRVFLADGSHEDGDMVIGCDGVASQVRQIMWYNANKALPNTITDGEMKSLTTSYKCLVGVSSPVPGVELSAMTVVHNEGFSFLLLTQPHMIFFFVFMKQDKTYHWPVFPKYTQDDVNMQAASLAALPFTPNIALGGMCAIESAASLVNLVRAKLVSSPLGLSSHPSQQELSDVFQAYRDQRIARVSQIFRLSALMTREQAWDNLLYKGVSKYVVPHMSDAIVASAFSEAVKGAVKLNFVTLHNNFEGTVPWDDGTGKLAAMNKSKGVMVAFGVLLLTYAAYRYGGIAHQY</sequence>
<dbReference type="STRING" id="1849047.A0A3D8S205"/>
<evidence type="ECO:0000313" key="7">
    <source>
        <dbReference type="EMBL" id="RDW80309.1"/>
    </source>
</evidence>
<dbReference type="GO" id="GO:0004497">
    <property type="term" value="F:monooxygenase activity"/>
    <property type="evidence" value="ECO:0007669"/>
    <property type="project" value="InterPro"/>
</dbReference>
<keyword evidence="5" id="KW-0812">Transmembrane</keyword>
<dbReference type="InterPro" id="IPR050562">
    <property type="entry name" value="FAD_mOase_fung"/>
</dbReference>
<dbReference type="EMBL" id="PDLM01000004">
    <property type="protein sequence ID" value="RDW80309.1"/>
    <property type="molecule type" value="Genomic_DNA"/>
</dbReference>
<feature type="transmembrane region" description="Helical" evidence="5">
    <location>
        <begin position="413"/>
        <end position="431"/>
    </location>
</feature>
<dbReference type="OrthoDB" id="2431938at2759"/>
<evidence type="ECO:0000259" key="6">
    <source>
        <dbReference type="Pfam" id="PF01494"/>
    </source>
</evidence>
<evidence type="ECO:0000256" key="3">
    <source>
        <dbReference type="ARBA" id="ARBA00022827"/>
    </source>
</evidence>
<comment type="caution">
    <text evidence="7">The sequence shown here is derived from an EMBL/GenBank/DDBJ whole genome shotgun (WGS) entry which is preliminary data.</text>
</comment>
<reference evidence="7 8" key="1">
    <citation type="journal article" date="2018" name="IMA Fungus">
        <title>IMA Genome-F 9: Draft genome sequence of Annulohypoxylon stygium, Aspergillus mulundensis, Berkeleyomyces basicola (syn. Thielaviopsis basicola), Ceratocystis smalleyi, two Cercospora beticola strains, Coleophoma cylindrospora, Fusarium fracticaudum, Phialophora cf. hyalina, and Morchella septimelata.</title>
        <authorList>
            <person name="Wingfield B.D."/>
            <person name="Bills G.F."/>
            <person name="Dong Y."/>
            <person name="Huang W."/>
            <person name="Nel W.J."/>
            <person name="Swalarsk-Parry B.S."/>
            <person name="Vaghefi N."/>
            <person name="Wilken P.M."/>
            <person name="An Z."/>
            <person name="de Beer Z.W."/>
            <person name="De Vos L."/>
            <person name="Chen L."/>
            <person name="Duong T.A."/>
            <person name="Gao Y."/>
            <person name="Hammerbacher A."/>
            <person name="Kikkert J.R."/>
            <person name="Li Y."/>
            <person name="Li H."/>
            <person name="Li K."/>
            <person name="Li Q."/>
            <person name="Liu X."/>
            <person name="Ma X."/>
            <person name="Naidoo K."/>
            <person name="Pethybridge S.J."/>
            <person name="Sun J."/>
            <person name="Steenkamp E.T."/>
            <person name="van der Nest M.A."/>
            <person name="van Wyk S."/>
            <person name="Wingfield M.J."/>
            <person name="Xiong C."/>
            <person name="Yue Q."/>
            <person name="Zhang X."/>
        </authorList>
    </citation>
    <scope>NUCLEOTIDE SEQUENCE [LARGE SCALE GENOMIC DNA]</scope>
    <source>
        <strain evidence="7 8">BP6252</strain>
    </source>
</reference>
<keyword evidence="2" id="KW-0285">Flavoprotein</keyword>
<dbReference type="SUPFAM" id="SSF51905">
    <property type="entry name" value="FAD/NAD(P)-binding domain"/>
    <property type="match status" value="1"/>
</dbReference>
<protein>
    <submittedName>
        <fullName evidence="7">FAD binding protein-3</fullName>
    </submittedName>
</protein>
<dbReference type="InterPro" id="IPR036188">
    <property type="entry name" value="FAD/NAD-bd_sf"/>
</dbReference>
<dbReference type="Gene3D" id="3.50.50.60">
    <property type="entry name" value="FAD/NAD(P)-binding domain"/>
    <property type="match status" value="2"/>
</dbReference>
<dbReference type="Pfam" id="PF01494">
    <property type="entry name" value="FAD_binding_3"/>
    <property type="match status" value="1"/>
</dbReference>
<dbReference type="PRINTS" id="PR00420">
    <property type="entry name" value="RNGMNOXGNASE"/>
</dbReference>
<evidence type="ECO:0000256" key="5">
    <source>
        <dbReference type="SAM" id="Phobius"/>
    </source>
</evidence>
<evidence type="ECO:0000256" key="1">
    <source>
        <dbReference type="ARBA" id="ARBA00007992"/>
    </source>
</evidence>
<keyword evidence="5" id="KW-1133">Transmembrane helix</keyword>
<evidence type="ECO:0000256" key="4">
    <source>
        <dbReference type="ARBA" id="ARBA00023002"/>
    </source>
</evidence>
<keyword evidence="4" id="KW-0560">Oxidoreductase</keyword>
<dbReference type="GO" id="GO:0071949">
    <property type="term" value="F:FAD binding"/>
    <property type="evidence" value="ECO:0007669"/>
    <property type="project" value="InterPro"/>
</dbReference>
<organism evidence="7 8">
    <name type="scientific">Coleophoma cylindrospora</name>
    <dbReference type="NCBI Taxonomy" id="1849047"/>
    <lineage>
        <taxon>Eukaryota</taxon>
        <taxon>Fungi</taxon>
        <taxon>Dikarya</taxon>
        <taxon>Ascomycota</taxon>
        <taxon>Pezizomycotina</taxon>
        <taxon>Leotiomycetes</taxon>
        <taxon>Helotiales</taxon>
        <taxon>Dermateaceae</taxon>
        <taxon>Coleophoma</taxon>
    </lineage>
</organism>
<keyword evidence="8" id="KW-1185">Reference proteome</keyword>
<dbReference type="Proteomes" id="UP000256645">
    <property type="component" value="Unassembled WGS sequence"/>
</dbReference>
<feature type="domain" description="FAD-binding" evidence="6">
    <location>
        <begin position="13"/>
        <end position="176"/>
    </location>
</feature>
<keyword evidence="5" id="KW-0472">Membrane</keyword>
<keyword evidence="3" id="KW-0274">FAD</keyword>
<comment type="similarity">
    <text evidence="1">Belongs to the paxM FAD-dependent monooxygenase family.</text>
</comment>
<evidence type="ECO:0000313" key="8">
    <source>
        <dbReference type="Proteomes" id="UP000256645"/>
    </source>
</evidence>
<accession>A0A3D8S205</accession>